<evidence type="ECO:0000259" key="2">
    <source>
        <dbReference type="PROSITE" id="PS50280"/>
    </source>
</evidence>
<dbReference type="Gene3D" id="2.170.270.10">
    <property type="entry name" value="SET domain"/>
    <property type="match status" value="1"/>
</dbReference>
<dbReference type="GO" id="GO:0005634">
    <property type="term" value="C:nucleus"/>
    <property type="evidence" value="ECO:0007669"/>
    <property type="project" value="TreeGrafter"/>
</dbReference>
<dbReference type="PANTHER" id="PTHR12197:SF251">
    <property type="entry name" value="EG:BACR7C10.4 PROTEIN"/>
    <property type="match status" value="1"/>
</dbReference>
<feature type="domain" description="SET" evidence="2">
    <location>
        <begin position="16"/>
        <end position="321"/>
    </location>
</feature>
<dbReference type="InterPro" id="IPR001214">
    <property type="entry name" value="SET_dom"/>
</dbReference>
<feature type="region of interest" description="Disordered" evidence="1">
    <location>
        <begin position="572"/>
        <end position="591"/>
    </location>
</feature>
<evidence type="ECO:0000313" key="4">
    <source>
        <dbReference type="Proteomes" id="UP000274822"/>
    </source>
</evidence>
<protein>
    <recommendedName>
        <fullName evidence="2">SET domain-containing protein</fullName>
    </recommendedName>
</protein>
<name>A0A433QJ58_9FUNG</name>
<dbReference type="PROSITE" id="PS50280">
    <property type="entry name" value="SET"/>
    <property type="match status" value="1"/>
</dbReference>
<feature type="region of interest" description="Disordered" evidence="1">
    <location>
        <begin position="100"/>
        <end position="121"/>
    </location>
</feature>
<evidence type="ECO:0000256" key="1">
    <source>
        <dbReference type="SAM" id="MobiDB-lite"/>
    </source>
</evidence>
<dbReference type="Proteomes" id="UP000274822">
    <property type="component" value="Unassembled WGS sequence"/>
</dbReference>
<dbReference type="AlphaFoldDB" id="A0A433QJ58"/>
<dbReference type="InterPro" id="IPR050869">
    <property type="entry name" value="H3K4_H4K5_MeTrfase"/>
</dbReference>
<organism evidence="3 4">
    <name type="scientific">Jimgerdemannia flammicorona</name>
    <dbReference type="NCBI Taxonomy" id="994334"/>
    <lineage>
        <taxon>Eukaryota</taxon>
        <taxon>Fungi</taxon>
        <taxon>Fungi incertae sedis</taxon>
        <taxon>Mucoromycota</taxon>
        <taxon>Mucoromycotina</taxon>
        <taxon>Endogonomycetes</taxon>
        <taxon>Endogonales</taxon>
        <taxon>Endogonaceae</taxon>
        <taxon>Jimgerdemannia</taxon>
    </lineage>
</organism>
<dbReference type="CDD" id="cd20071">
    <property type="entry name" value="SET_SMYD"/>
    <property type="match status" value="1"/>
</dbReference>
<keyword evidence="4" id="KW-1185">Reference proteome</keyword>
<dbReference type="InterPro" id="IPR046341">
    <property type="entry name" value="SET_dom_sf"/>
</dbReference>
<proteinExistence type="predicted"/>
<evidence type="ECO:0000313" key="3">
    <source>
        <dbReference type="EMBL" id="RUS29681.1"/>
    </source>
</evidence>
<dbReference type="PANTHER" id="PTHR12197">
    <property type="entry name" value="HISTONE-LYSINE N-METHYLTRANSFERASE SMYD"/>
    <property type="match status" value="1"/>
</dbReference>
<dbReference type="SUPFAM" id="SSF82199">
    <property type="entry name" value="SET domain"/>
    <property type="match status" value="1"/>
</dbReference>
<gene>
    <name evidence="3" type="ORF">BC938DRAFT_480378</name>
</gene>
<accession>A0A433QJ58</accession>
<feature type="compositionally biased region" description="Basic and acidic residues" evidence="1">
    <location>
        <begin position="105"/>
        <end position="120"/>
    </location>
</feature>
<reference evidence="3 4" key="1">
    <citation type="journal article" date="2018" name="New Phytol.">
        <title>Phylogenomics of Endogonaceae and evolution of mycorrhizas within Mucoromycota.</title>
        <authorList>
            <person name="Chang Y."/>
            <person name="Desiro A."/>
            <person name="Na H."/>
            <person name="Sandor L."/>
            <person name="Lipzen A."/>
            <person name="Clum A."/>
            <person name="Barry K."/>
            <person name="Grigoriev I.V."/>
            <person name="Martin F.M."/>
            <person name="Stajich J.E."/>
            <person name="Smith M.E."/>
            <person name="Bonito G."/>
            <person name="Spatafora J.W."/>
        </authorList>
    </citation>
    <scope>NUCLEOTIDE SEQUENCE [LARGE SCALE GENOMIC DNA]</scope>
    <source>
        <strain evidence="3 4">AD002</strain>
    </source>
</reference>
<comment type="caution">
    <text evidence="3">The sequence shown here is derived from an EMBL/GenBank/DDBJ whole genome shotgun (WGS) entry which is preliminary data.</text>
</comment>
<sequence length="672" mass="75274">MPAYTHTIVNKDNFTDATELKDLDNVGRSLVAIRDLKPGDVVLREKPLLQYLLRPTCRSSLSPYYSKRLWNEIVVIVLDEEKHVSDKVADAKSVIQFPGADIENGDGKNENDVANERGTDDQSILTESNSSFCPGVPASMLAYLEISPPPYWHPIKSTKQLPTKNELDFFYYPDPSDDHTWSTHPTITLIHNVCRRAIDTIREFSHLLPADLSCFVLKIYSNAHTVALTHTRTVPTHPHRRDRRDRAAANLSDAASDHNVWGSAGFATHIRPTIALMSWSSKFAHSCTPNMFARFNPTTGELVFTIVRPLSSGDLLEASYLPEDDAVIGGLICGSTESRRDRLWSYKFFLCRCARCEAWDRSRGMACPSCAPESAIVLRRGGLCPGNSTDLNPTPWRCLRCREFFPLTAFPFITSGQERRVESVLMAFSAELRDQKPRPSVTQMMETYLVGMLAERDPQRTIPQGHWTYAQIHLLLALYHLRVFPGYFGRALAMSTGKIERGLEEAVVYLRWLDGVVWVGRENGEGGAGNAMAAFFAGWKIAKEMIWMVDEEIAVKKVVVITDEKDDVASDSDYVTGGTTTPSLSANITTTPAADPSQEQILRPLPASWALHVEYLETIIRDRWLPLLRDVFGEGPGVVTSGEAQDEAVVHEIAMGEMVPFLEKMRKVKELR</sequence>
<feature type="compositionally biased region" description="Polar residues" evidence="1">
    <location>
        <begin position="577"/>
        <end position="591"/>
    </location>
</feature>
<dbReference type="EMBL" id="RBNJ01004840">
    <property type="protein sequence ID" value="RUS29681.1"/>
    <property type="molecule type" value="Genomic_DNA"/>
</dbReference>